<sequence>MVQPSPPRTEPERSVPHPGERPDTLLRVSHASIGYRVNGAFTRAVADVSFDVAAGETIMLIGPSGCGKSTLLKTIAGFLDLADGTITVAGRRTLAPGPDRAVVFQEFDQLFPWRDVLDNVAYPLRRNGRTKAEAEQQARRYLEMMGLSRALDRHPHQLSGGMKQRVAIARAFALEPVMLLMDEPFGALDALTRARLQAELNAIAKRTGVTILFVTHSIEEAIVLGDRVVVLTDPPSVVREVVTITEEAKVVGSEQYRSVRTHLGSLLHRDGKEADEDVAEFTD</sequence>
<feature type="region of interest" description="Disordered" evidence="4">
    <location>
        <begin position="1"/>
        <end position="23"/>
    </location>
</feature>
<keyword evidence="7" id="KW-1185">Reference proteome</keyword>
<dbReference type="CDD" id="cd03293">
    <property type="entry name" value="ABC_NrtD_SsuB_transporters"/>
    <property type="match status" value="1"/>
</dbReference>
<evidence type="ECO:0000256" key="1">
    <source>
        <dbReference type="ARBA" id="ARBA00022448"/>
    </source>
</evidence>
<dbReference type="GO" id="GO:0005524">
    <property type="term" value="F:ATP binding"/>
    <property type="evidence" value="ECO:0007669"/>
    <property type="project" value="UniProtKB-KW"/>
</dbReference>
<dbReference type="InterPro" id="IPR050166">
    <property type="entry name" value="ABC_transporter_ATP-bind"/>
</dbReference>
<feature type="domain" description="ABC transporter" evidence="5">
    <location>
        <begin position="28"/>
        <end position="258"/>
    </location>
</feature>
<dbReference type="Pfam" id="PF00005">
    <property type="entry name" value="ABC_tran"/>
    <property type="match status" value="1"/>
</dbReference>
<comment type="caution">
    <text evidence="6">The sequence shown here is derived from an EMBL/GenBank/DDBJ whole genome shotgun (WGS) entry which is preliminary data.</text>
</comment>
<keyword evidence="3 6" id="KW-0067">ATP-binding</keyword>
<dbReference type="Proteomes" id="UP000478148">
    <property type="component" value="Unassembled WGS sequence"/>
</dbReference>
<proteinExistence type="predicted"/>
<protein>
    <submittedName>
        <fullName evidence="6">ABC transporter ATP-binding protein</fullName>
    </submittedName>
</protein>
<evidence type="ECO:0000256" key="2">
    <source>
        <dbReference type="ARBA" id="ARBA00022741"/>
    </source>
</evidence>
<gene>
    <name evidence="6" type="ORF">ENC19_12630</name>
</gene>
<evidence type="ECO:0000313" key="7">
    <source>
        <dbReference type="Proteomes" id="UP000478148"/>
    </source>
</evidence>
<dbReference type="InterPro" id="IPR003593">
    <property type="entry name" value="AAA+_ATPase"/>
</dbReference>
<evidence type="ECO:0000256" key="4">
    <source>
        <dbReference type="SAM" id="MobiDB-lite"/>
    </source>
</evidence>
<dbReference type="PROSITE" id="PS00211">
    <property type="entry name" value="ABC_TRANSPORTER_1"/>
    <property type="match status" value="1"/>
</dbReference>
<name>A0A6M1KTX2_9ACTN</name>
<dbReference type="PANTHER" id="PTHR42788">
    <property type="entry name" value="TAURINE IMPORT ATP-BINDING PROTEIN-RELATED"/>
    <property type="match status" value="1"/>
</dbReference>
<keyword evidence="2" id="KW-0547">Nucleotide-binding</keyword>
<dbReference type="PANTHER" id="PTHR42788:SF10">
    <property type="entry name" value="ABC TRANSPORTER ATP-BINDING PROTEIN"/>
    <property type="match status" value="1"/>
</dbReference>
<evidence type="ECO:0000313" key="6">
    <source>
        <dbReference type="EMBL" id="NGM13448.1"/>
    </source>
</evidence>
<evidence type="ECO:0000256" key="3">
    <source>
        <dbReference type="ARBA" id="ARBA00022840"/>
    </source>
</evidence>
<dbReference type="GO" id="GO:0016887">
    <property type="term" value="F:ATP hydrolysis activity"/>
    <property type="evidence" value="ECO:0007669"/>
    <property type="project" value="InterPro"/>
</dbReference>
<organism evidence="6 7">
    <name type="scientific">Verrucosispora sioxanthis</name>
    <dbReference type="NCBI Taxonomy" id="2499994"/>
    <lineage>
        <taxon>Bacteria</taxon>
        <taxon>Bacillati</taxon>
        <taxon>Actinomycetota</taxon>
        <taxon>Actinomycetes</taxon>
        <taxon>Micromonosporales</taxon>
        <taxon>Micromonosporaceae</taxon>
        <taxon>Micromonospora</taxon>
    </lineage>
</organism>
<keyword evidence="1" id="KW-0813">Transport</keyword>
<dbReference type="InterPro" id="IPR027417">
    <property type="entry name" value="P-loop_NTPase"/>
</dbReference>
<dbReference type="InterPro" id="IPR017871">
    <property type="entry name" value="ABC_transporter-like_CS"/>
</dbReference>
<dbReference type="SUPFAM" id="SSF52540">
    <property type="entry name" value="P-loop containing nucleoside triphosphate hydrolases"/>
    <property type="match status" value="1"/>
</dbReference>
<accession>A0A6M1KTX2</accession>
<dbReference type="Gene3D" id="3.40.50.300">
    <property type="entry name" value="P-loop containing nucleotide triphosphate hydrolases"/>
    <property type="match status" value="1"/>
</dbReference>
<feature type="compositionally biased region" description="Basic and acidic residues" evidence="4">
    <location>
        <begin position="9"/>
        <end position="23"/>
    </location>
</feature>
<reference evidence="6 7" key="1">
    <citation type="submission" date="2020-02" db="EMBL/GenBank/DDBJ databases">
        <title>Draft Genome Sequence of Verrucosispora sp. Strain CWR15, Isolated from Gulf of Mexico Sponge.</title>
        <authorList>
            <person name="Kennedy S.J."/>
            <person name="Cella E."/>
            <person name="Azarian T."/>
            <person name="Baker B.J."/>
            <person name="Shaw L.N."/>
        </authorList>
    </citation>
    <scope>NUCLEOTIDE SEQUENCE [LARGE SCALE GENOMIC DNA]</scope>
    <source>
        <strain evidence="6 7">CWR15</strain>
    </source>
</reference>
<evidence type="ECO:0000259" key="5">
    <source>
        <dbReference type="PROSITE" id="PS50893"/>
    </source>
</evidence>
<dbReference type="AlphaFoldDB" id="A0A6M1KTX2"/>
<dbReference type="SMART" id="SM00382">
    <property type="entry name" value="AAA"/>
    <property type="match status" value="1"/>
</dbReference>
<dbReference type="InterPro" id="IPR003439">
    <property type="entry name" value="ABC_transporter-like_ATP-bd"/>
</dbReference>
<dbReference type="EMBL" id="SAIY01000003">
    <property type="protein sequence ID" value="NGM13448.1"/>
    <property type="molecule type" value="Genomic_DNA"/>
</dbReference>
<dbReference type="PROSITE" id="PS50893">
    <property type="entry name" value="ABC_TRANSPORTER_2"/>
    <property type="match status" value="1"/>
</dbReference>